<gene>
    <name evidence="3" type="primary">8229582</name>
    <name evidence="2" type="ORF">Phum_PHUM287460</name>
</gene>
<dbReference type="EMBL" id="AAZO01003337">
    <property type="status" value="NOT_ANNOTATED_CDS"/>
    <property type="molecule type" value="Genomic_DNA"/>
</dbReference>
<evidence type="ECO:0000313" key="2">
    <source>
        <dbReference type="EMBL" id="EEB14220.1"/>
    </source>
</evidence>
<proteinExistence type="predicted"/>
<dbReference type="EnsemblMetazoa" id="PHUM287460-RA">
    <property type="protein sequence ID" value="PHUM287460-PA"/>
    <property type="gene ID" value="PHUM287460"/>
</dbReference>
<reference evidence="2" key="2">
    <citation type="submission" date="2007-04" db="EMBL/GenBank/DDBJ databases">
        <title>The genome of the human body louse.</title>
        <authorList>
            <consortium name="The Human Body Louse Genome Consortium"/>
            <person name="Kirkness E."/>
            <person name="Walenz B."/>
            <person name="Hass B."/>
            <person name="Bruggner R."/>
            <person name="Strausberg R."/>
        </authorList>
    </citation>
    <scope>NUCLEOTIDE SEQUENCE</scope>
    <source>
        <strain evidence="2">USDA</strain>
    </source>
</reference>
<keyword evidence="4" id="KW-1185">Reference proteome</keyword>
<evidence type="ECO:0000313" key="3">
    <source>
        <dbReference type="EnsemblMetazoa" id="PHUM287460-PA"/>
    </source>
</evidence>
<feature type="compositionally biased region" description="Low complexity" evidence="1">
    <location>
        <begin position="72"/>
        <end position="90"/>
    </location>
</feature>
<dbReference type="GeneID" id="8229582"/>
<protein>
    <submittedName>
        <fullName evidence="2 3">Uncharacterized protein</fullName>
    </submittedName>
</protein>
<dbReference type="OrthoDB" id="2115692at2759"/>
<dbReference type="InParanoid" id="E0VLG4"/>
<reference evidence="2" key="1">
    <citation type="submission" date="2007-04" db="EMBL/GenBank/DDBJ databases">
        <title>Annotation of Pediculus humanus corporis strain USDA.</title>
        <authorList>
            <person name="Kirkness E."/>
            <person name="Hannick L."/>
            <person name="Hass B."/>
            <person name="Bruggner R."/>
            <person name="Lawson D."/>
            <person name="Bidwell S."/>
            <person name="Joardar V."/>
            <person name="Caler E."/>
            <person name="Walenz B."/>
            <person name="Inman J."/>
            <person name="Schobel S."/>
            <person name="Galinsky K."/>
            <person name="Amedeo P."/>
            <person name="Strausberg R."/>
        </authorList>
    </citation>
    <scope>NUCLEOTIDE SEQUENCE</scope>
    <source>
        <strain evidence="2">USDA</strain>
    </source>
</reference>
<dbReference type="Proteomes" id="UP000009046">
    <property type="component" value="Unassembled WGS sequence"/>
</dbReference>
<name>E0VLG4_PEDHC</name>
<evidence type="ECO:0000313" key="4">
    <source>
        <dbReference type="Proteomes" id="UP000009046"/>
    </source>
</evidence>
<dbReference type="Gene3D" id="3.40.630.30">
    <property type="match status" value="1"/>
</dbReference>
<reference evidence="3" key="3">
    <citation type="submission" date="2021-02" db="UniProtKB">
        <authorList>
            <consortium name="EnsemblMetazoa"/>
        </authorList>
    </citation>
    <scope>IDENTIFICATION</scope>
    <source>
        <strain evidence="3">USDA</strain>
    </source>
</reference>
<organism>
    <name type="scientific">Pediculus humanus subsp. corporis</name>
    <name type="common">Body louse</name>
    <dbReference type="NCBI Taxonomy" id="121224"/>
    <lineage>
        <taxon>Eukaryota</taxon>
        <taxon>Metazoa</taxon>
        <taxon>Ecdysozoa</taxon>
        <taxon>Arthropoda</taxon>
        <taxon>Hexapoda</taxon>
        <taxon>Insecta</taxon>
        <taxon>Pterygota</taxon>
        <taxon>Neoptera</taxon>
        <taxon>Paraneoptera</taxon>
        <taxon>Psocodea</taxon>
        <taxon>Troctomorpha</taxon>
        <taxon>Phthiraptera</taxon>
        <taxon>Anoplura</taxon>
        <taxon>Pediculidae</taxon>
        <taxon>Pediculus</taxon>
    </lineage>
</organism>
<dbReference type="EMBL" id="DS235271">
    <property type="protein sequence ID" value="EEB14220.1"/>
    <property type="molecule type" value="Genomic_DNA"/>
</dbReference>
<evidence type="ECO:0000256" key="1">
    <source>
        <dbReference type="SAM" id="MobiDB-lite"/>
    </source>
</evidence>
<accession>E0VLG4</accession>
<dbReference type="KEGG" id="phu:Phum_PHUM287460"/>
<sequence>MNDIVYSLICPEMFNHVIKHLRYNFFSDEPLNKSLFLCKPGQPHEELEDFSLRILSQGISFMGVDKNTGEVSSGSSGSGSSSSGSSSSGSSVLYLFVIP</sequence>
<dbReference type="AlphaFoldDB" id="E0VLG4"/>
<dbReference type="RefSeq" id="XP_002426958.1">
    <property type="nucleotide sequence ID" value="XM_002426913.1"/>
</dbReference>
<feature type="region of interest" description="Disordered" evidence="1">
    <location>
        <begin position="66"/>
        <end position="90"/>
    </location>
</feature>
<dbReference type="VEuPathDB" id="VectorBase:PHUM287460"/>
<dbReference type="HOGENOM" id="CLU_2323155_0_0_1"/>
<dbReference type="CTD" id="8229582"/>